<feature type="signal peptide" evidence="2">
    <location>
        <begin position="1"/>
        <end position="20"/>
    </location>
</feature>
<feature type="chain" id="PRO_5011741566" description="DUF4595 domain-containing protein" evidence="2">
    <location>
        <begin position="21"/>
        <end position="284"/>
    </location>
</feature>
<dbReference type="AlphaFoldDB" id="A0A1G8P9R4"/>
<name>A0A1G8P9R4_9FLAO</name>
<keyword evidence="4" id="KW-1185">Reference proteome</keyword>
<dbReference type="RefSeq" id="WP_089861510.1">
    <property type="nucleotide sequence ID" value="NZ_FNDW01000018.1"/>
</dbReference>
<evidence type="ECO:0008006" key="5">
    <source>
        <dbReference type="Google" id="ProtNLM"/>
    </source>
</evidence>
<dbReference type="STRING" id="311334.SAMN05421846_11819"/>
<feature type="region of interest" description="Disordered" evidence="1">
    <location>
        <begin position="24"/>
        <end position="43"/>
    </location>
</feature>
<protein>
    <recommendedName>
        <fullName evidence="5">DUF4595 domain-containing protein</fullName>
    </recommendedName>
</protein>
<dbReference type="Proteomes" id="UP000198869">
    <property type="component" value="Unassembled WGS sequence"/>
</dbReference>
<keyword evidence="2" id="KW-0732">Signal</keyword>
<sequence>MIRKFLLSSISVLALSIAFSCDNTTEDPPNQNQNNNSTGTTITGPRILSKITSGNVNIEEYITSSGFLSQAFIRDVASSNTLTATVTYSGDKISKIKYQDNVNPHVIDNLYTLTYTAGKLSGITMDQTIMSIPNHSDFTVYYGANGQLARIVEMKKLAGNADYTHYLEYKFTFAAGNVAKLEYTTMLMNGSAPDTSTASTMSYAYDNYDSKINPYNTLPKEYFMVTGTLFPINSSWLSSNNPGKITLINPAGPGVSVPKGYLYDNQNYPVSDQSQAIKYVYKPL</sequence>
<dbReference type="PROSITE" id="PS51257">
    <property type="entry name" value="PROKAR_LIPOPROTEIN"/>
    <property type="match status" value="1"/>
</dbReference>
<reference evidence="4" key="1">
    <citation type="submission" date="2016-10" db="EMBL/GenBank/DDBJ databases">
        <authorList>
            <person name="Varghese N."/>
            <person name="Submissions S."/>
        </authorList>
    </citation>
    <scope>NUCLEOTIDE SEQUENCE [LARGE SCALE GENOMIC DNA]</scope>
    <source>
        <strain evidence="4">DSM 17071</strain>
    </source>
</reference>
<dbReference type="EMBL" id="FNDW01000018">
    <property type="protein sequence ID" value="SDI89249.1"/>
    <property type="molecule type" value="Genomic_DNA"/>
</dbReference>
<evidence type="ECO:0000256" key="2">
    <source>
        <dbReference type="SAM" id="SignalP"/>
    </source>
</evidence>
<proteinExistence type="predicted"/>
<gene>
    <name evidence="3" type="ORF">SAMN05421846_11819</name>
</gene>
<accession>A0A1G8P9R4</accession>
<organism evidence="3 4">
    <name type="scientific">Chryseobacterium taeanense</name>
    <dbReference type="NCBI Taxonomy" id="311334"/>
    <lineage>
        <taxon>Bacteria</taxon>
        <taxon>Pseudomonadati</taxon>
        <taxon>Bacteroidota</taxon>
        <taxon>Flavobacteriia</taxon>
        <taxon>Flavobacteriales</taxon>
        <taxon>Weeksellaceae</taxon>
        <taxon>Chryseobacterium group</taxon>
        <taxon>Chryseobacterium</taxon>
    </lineage>
</organism>
<dbReference type="OrthoDB" id="1271983at2"/>
<feature type="compositionally biased region" description="Low complexity" evidence="1">
    <location>
        <begin position="26"/>
        <end position="43"/>
    </location>
</feature>
<evidence type="ECO:0000313" key="4">
    <source>
        <dbReference type="Proteomes" id="UP000198869"/>
    </source>
</evidence>
<evidence type="ECO:0000313" key="3">
    <source>
        <dbReference type="EMBL" id="SDI89249.1"/>
    </source>
</evidence>
<evidence type="ECO:0000256" key="1">
    <source>
        <dbReference type="SAM" id="MobiDB-lite"/>
    </source>
</evidence>